<evidence type="ECO:0000256" key="1">
    <source>
        <dbReference type="ARBA" id="ARBA00038090"/>
    </source>
</evidence>
<proteinExistence type="inferred from homology"/>
<sequence>MEPGTTISTDFLESTVLLDQTQYDEGFRDGYRDGMDSGKEEGREVGLKHGFQVGEGLGFYRGCVEIWKSAIRIDGNSFSSRVQKRIGELSELTENYPLSQPENESVQEMMDAIRLKFRIISANLGVKLEYEGNNLTNASKQDLEEI</sequence>
<dbReference type="PANTHER" id="PTHR28532:SF1">
    <property type="entry name" value="ORAL CANCER OVEREXPRESSED 1"/>
    <property type="match status" value="1"/>
</dbReference>
<accession>A0AAP0BY65</accession>
<name>A0AAP0BY65_9ASPA</name>
<organism evidence="3 4">
    <name type="scientific">Platanthera zijinensis</name>
    <dbReference type="NCBI Taxonomy" id="2320716"/>
    <lineage>
        <taxon>Eukaryota</taxon>
        <taxon>Viridiplantae</taxon>
        <taxon>Streptophyta</taxon>
        <taxon>Embryophyta</taxon>
        <taxon>Tracheophyta</taxon>
        <taxon>Spermatophyta</taxon>
        <taxon>Magnoliopsida</taxon>
        <taxon>Liliopsida</taxon>
        <taxon>Asparagales</taxon>
        <taxon>Orchidaceae</taxon>
        <taxon>Orchidoideae</taxon>
        <taxon>Orchideae</taxon>
        <taxon>Orchidinae</taxon>
        <taxon>Platanthera</taxon>
    </lineage>
</organism>
<gene>
    <name evidence="3" type="ORF">KSP39_PZI002007</name>
</gene>
<dbReference type="AlphaFoldDB" id="A0AAP0BY65"/>
<reference evidence="3 4" key="1">
    <citation type="journal article" date="2022" name="Nat. Plants">
        <title>Genomes of leafy and leafless Platanthera orchids illuminate the evolution of mycoheterotrophy.</title>
        <authorList>
            <person name="Li M.H."/>
            <person name="Liu K.W."/>
            <person name="Li Z."/>
            <person name="Lu H.C."/>
            <person name="Ye Q.L."/>
            <person name="Zhang D."/>
            <person name="Wang J.Y."/>
            <person name="Li Y.F."/>
            <person name="Zhong Z.M."/>
            <person name="Liu X."/>
            <person name="Yu X."/>
            <person name="Liu D.K."/>
            <person name="Tu X.D."/>
            <person name="Liu B."/>
            <person name="Hao Y."/>
            <person name="Liao X.Y."/>
            <person name="Jiang Y.T."/>
            <person name="Sun W.H."/>
            <person name="Chen J."/>
            <person name="Chen Y.Q."/>
            <person name="Ai Y."/>
            <person name="Zhai J.W."/>
            <person name="Wu S.S."/>
            <person name="Zhou Z."/>
            <person name="Hsiao Y.Y."/>
            <person name="Wu W.L."/>
            <person name="Chen Y.Y."/>
            <person name="Lin Y.F."/>
            <person name="Hsu J.L."/>
            <person name="Li C.Y."/>
            <person name="Wang Z.W."/>
            <person name="Zhao X."/>
            <person name="Zhong W.Y."/>
            <person name="Ma X.K."/>
            <person name="Ma L."/>
            <person name="Huang J."/>
            <person name="Chen G.Z."/>
            <person name="Huang M.Z."/>
            <person name="Huang L."/>
            <person name="Peng D.H."/>
            <person name="Luo Y.B."/>
            <person name="Zou S.Q."/>
            <person name="Chen S.P."/>
            <person name="Lan S."/>
            <person name="Tsai W.C."/>
            <person name="Van de Peer Y."/>
            <person name="Liu Z.J."/>
        </authorList>
    </citation>
    <scope>NUCLEOTIDE SEQUENCE [LARGE SCALE GENOMIC DNA]</scope>
    <source>
        <strain evidence="3">Lor287</strain>
    </source>
</reference>
<dbReference type="Proteomes" id="UP001418222">
    <property type="component" value="Unassembled WGS sequence"/>
</dbReference>
<evidence type="ECO:0000259" key="2">
    <source>
        <dbReference type="Pfam" id="PF09811"/>
    </source>
</evidence>
<dbReference type="Pfam" id="PF09811">
    <property type="entry name" value="Yae1_N"/>
    <property type="match status" value="1"/>
</dbReference>
<dbReference type="PANTHER" id="PTHR28532">
    <property type="entry name" value="GEO13458P1"/>
    <property type="match status" value="1"/>
</dbReference>
<evidence type="ECO:0000313" key="3">
    <source>
        <dbReference type="EMBL" id="KAK8954320.1"/>
    </source>
</evidence>
<dbReference type="EMBL" id="JBBWWQ010000002">
    <property type="protein sequence ID" value="KAK8954320.1"/>
    <property type="molecule type" value="Genomic_DNA"/>
</dbReference>
<comment type="similarity">
    <text evidence="1">Belongs to the LTO1 family.</text>
</comment>
<evidence type="ECO:0000313" key="4">
    <source>
        <dbReference type="Proteomes" id="UP001418222"/>
    </source>
</evidence>
<dbReference type="InterPro" id="IPR052436">
    <property type="entry name" value="LTO1_adapter"/>
</dbReference>
<dbReference type="InterPro" id="IPR019191">
    <property type="entry name" value="Essential_protein_Yae1_N"/>
</dbReference>
<comment type="caution">
    <text evidence="3">The sequence shown here is derived from an EMBL/GenBank/DDBJ whole genome shotgun (WGS) entry which is preliminary data.</text>
</comment>
<feature type="domain" description="Essential protein Yae1 N-terminal" evidence="2">
    <location>
        <begin position="26"/>
        <end position="64"/>
    </location>
</feature>
<protein>
    <recommendedName>
        <fullName evidence="2">Essential protein Yae1 N-terminal domain-containing protein</fullName>
    </recommendedName>
</protein>
<keyword evidence="4" id="KW-1185">Reference proteome</keyword>